<reference evidence="4 5" key="1">
    <citation type="journal article" date="2015" name="Int. J. Syst. Evol. Microbiol.">
        <title>Mariniphaga sediminis sp. nov., isolated from coastal sediment.</title>
        <authorList>
            <person name="Wang F.Q."/>
            <person name="Shen Q.Y."/>
            <person name="Chen G.J."/>
            <person name="Du Z.J."/>
        </authorList>
    </citation>
    <scope>NUCLEOTIDE SEQUENCE [LARGE SCALE GENOMIC DNA]</scope>
    <source>
        <strain evidence="4 5">SY21</strain>
    </source>
</reference>
<dbReference type="OrthoDB" id="1123467at2"/>
<dbReference type="PANTHER" id="PTHR30273:SF2">
    <property type="entry name" value="PROTEIN FECR"/>
    <property type="match status" value="1"/>
</dbReference>
<dbReference type="InterPro" id="IPR032508">
    <property type="entry name" value="FecR_C"/>
</dbReference>
<keyword evidence="1" id="KW-0472">Membrane</keyword>
<evidence type="ECO:0000259" key="3">
    <source>
        <dbReference type="Pfam" id="PF16344"/>
    </source>
</evidence>
<name>A0A399D177_9BACT</name>
<protein>
    <submittedName>
        <fullName evidence="4">FecR family protein</fullName>
    </submittedName>
</protein>
<keyword evidence="1" id="KW-1133">Transmembrane helix</keyword>
<evidence type="ECO:0000313" key="5">
    <source>
        <dbReference type="Proteomes" id="UP000266441"/>
    </source>
</evidence>
<evidence type="ECO:0000313" key="4">
    <source>
        <dbReference type="EMBL" id="RIH64431.1"/>
    </source>
</evidence>
<feature type="transmembrane region" description="Helical" evidence="1">
    <location>
        <begin position="87"/>
        <end position="109"/>
    </location>
</feature>
<sequence>MNQKSKFDINALIDNQDFINWILHPEKESSYDWEQIIADHPDKKEIDKVFWVVKNLQKEGRSLDQRSVSHLWKRIEKQSIGKKKINYFARWVAAASVILALSIGGVLLYQLKFSNSSGIDYHSIAKVEPTGNEVKLILSDQSEKLLKSNDAEIKYDKDGKIEINETESISDEEIDKAAKKEQLNQLVVPLGKRSSLTLSDGTVLYLNSGSRAIYPVVFTRKEREIFVEGEAFLEVAHDSEKPFFVVTNHLKVRVLGTTFNISAYPDDSKTSVVLVEGSVETLFSSEKVLMKENQLFTHENSTGRTSLKEANVLDYISWKDGWMYCNQKKMEDITTKLSRYYDVTIKYKDDNVKDMTITGKLDLKNNCEDVFKVIQSTAPIKYEINNGTFILSEKR</sequence>
<dbReference type="Pfam" id="PF04773">
    <property type="entry name" value="FecR"/>
    <property type="match status" value="1"/>
</dbReference>
<feature type="domain" description="FecR protein" evidence="2">
    <location>
        <begin position="189"/>
        <end position="280"/>
    </location>
</feature>
<feature type="domain" description="Protein FecR C-terminal" evidence="3">
    <location>
        <begin position="326"/>
        <end position="390"/>
    </location>
</feature>
<dbReference type="GO" id="GO:0016989">
    <property type="term" value="F:sigma factor antagonist activity"/>
    <property type="evidence" value="ECO:0007669"/>
    <property type="project" value="TreeGrafter"/>
</dbReference>
<evidence type="ECO:0000259" key="2">
    <source>
        <dbReference type="Pfam" id="PF04773"/>
    </source>
</evidence>
<dbReference type="RefSeq" id="WP_119350856.1">
    <property type="nucleotide sequence ID" value="NZ_QWET01000011.1"/>
</dbReference>
<evidence type="ECO:0000256" key="1">
    <source>
        <dbReference type="SAM" id="Phobius"/>
    </source>
</evidence>
<proteinExistence type="predicted"/>
<dbReference type="InterPro" id="IPR006860">
    <property type="entry name" value="FecR"/>
</dbReference>
<accession>A0A399D177</accession>
<organism evidence="4 5">
    <name type="scientific">Mariniphaga sediminis</name>
    <dbReference type="NCBI Taxonomy" id="1628158"/>
    <lineage>
        <taxon>Bacteria</taxon>
        <taxon>Pseudomonadati</taxon>
        <taxon>Bacteroidota</taxon>
        <taxon>Bacteroidia</taxon>
        <taxon>Marinilabiliales</taxon>
        <taxon>Prolixibacteraceae</taxon>
        <taxon>Mariniphaga</taxon>
    </lineage>
</organism>
<dbReference type="PANTHER" id="PTHR30273">
    <property type="entry name" value="PERIPLASMIC SIGNAL SENSOR AND SIGMA FACTOR ACTIVATOR FECR-RELATED"/>
    <property type="match status" value="1"/>
</dbReference>
<gene>
    <name evidence="4" type="ORF">D1164_15205</name>
</gene>
<keyword evidence="5" id="KW-1185">Reference proteome</keyword>
<dbReference type="EMBL" id="QWET01000011">
    <property type="protein sequence ID" value="RIH64431.1"/>
    <property type="molecule type" value="Genomic_DNA"/>
</dbReference>
<dbReference type="Proteomes" id="UP000266441">
    <property type="component" value="Unassembled WGS sequence"/>
</dbReference>
<dbReference type="Pfam" id="PF16344">
    <property type="entry name" value="FecR_C"/>
    <property type="match status" value="1"/>
</dbReference>
<keyword evidence="1" id="KW-0812">Transmembrane</keyword>
<dbReference type="Gene3D" id="3.55.50.30">
    <property type="match status" value="1"/>
</dbReference>
<comment type="caution">
    <text evidence="4">The sequence shown here is derived from an EMBL/GenBank/DDBJ whole genome shotgun (WGS) entry which is preliminary data.</text>
</comment>
<dbReference type="InterPro" id="IPR012373">
    <property type="entry name" value="Ferrdict_sens_TM"/>
</dbReference>
<dbReference type="AlphaFoldDB" id="A0A399D177"/>
<dbReference type="Gene3D" id="2.60.120.1440">
    <property type="match status" value="1"/>
</dbReference>